<evidence type="ECO:0000313" key="5">
    <source>
        <dbReference type="Proteomes" id="UP000566819"/>
    </source>
</evidence>
<evidence type="ECO:0000313" key="4">
    <source>
        <dbReference type="EMBL" id="KAF4631134.1"/>
    </source>
</evidence>
<keyword evidence="1" id="KW-0596">Phosphopantetheine</keyword>
<accession>A0A8H4RLZ1</accession>
<dbReference type="Proteomes" id="UP000566819">
    <property type="component" value="Unassembled WGS sequence"/>
</dbReference>
<comment type="caution">
    <text evidence="4">The sequence shown here is derived from an EMBL/GenBank/DDBJ whole genome shotgun (WGS) entry which is preliminary data.</text>
</comment>
<dbReference type="PROSITE" id="PS00455">
    <property type="entry name" value="AMP_BINDING"/>
    <property type="match status" value="1"/>
</dbReference>
<dbReference type="EMBL" id="JAAMPI010000474">
    <property type="protein sequence ID" value="KAF4631134.1"/>
    <property type="molecule type" value="Genomic_DNA"/>
</dbReference>
<dbReference type="Pfam" id="PF23562">
    <property type="entry name" value="AMP-binding_C_3"/>
    <property type="match status" value="1"/>
</dbReference>
<dbReference type="OrthoDB" id="429813at2759"/>
<gene>
    <name evidence="4" type="ORF">G7Y89_g6998</name>
</gene>
<dbReference type="InterPro" id="IPR042099">
    <property type="entry name" value="ANL_N_sf"/>
</dbReference>
<evidence type="ECO:0000256" key="1">
    <source>
        <dbReference type="ARBA" id="ARBA00022450"/>
    </source>
</evidence>
<sequence length="547" mass="61213">MPTLQFSEDLSPPRPHLQRKQLLNHIIDGLAQVRPESIWAKIPNDMSSYDAGYRKITYKMMANAINGMAWWIKSELGVSQNFETLAYFGTWDPRYIILLLGAVKAGYKMIFPSPNYAVTGLTTLLDQLGCKIILASSKQLDIVSRLSKGGHKQFYEIPSLTKLLDEPHPHFSFNKTFDAAQSEPLVVVHTSGTTGTPKPLIYTHDWVASWIEMNQTDPPAGYTSLEHMVHGIEICAVTPPNHSSSLLPNLFAAVPNQMVVLFPLPKSPLTFETAMEMIRCNSPDLLLAPAHVLDGIASDVTRIQEVSTKVSMISFGGGPLSKSTGDILTQHFRLFGMYGTSEMGTIHKIVPYGTWDSRTWNSWKPHPGDNIEFRRLQDDSYEAIVHRNNAANGEQPVFKLFPDLQEWSTRDMFSPDPHREGFWAYRGRVDDLIILNNGGTINPSGYEEKISSVPFVSQAIMYGTGMPHPALLVEVFELQGQEASDLMDELWAAVVECNQIFPPQSSISRSRIMTTTSSKPLPRSAKGMVQRGPALELYREELNQLYD</sequence>
<dbReference type="InterPro" id="IPR000873">
    <property type="entry name" value="AMP-dep_synth/lig_dom"/>
</dbReference>
<protein>
    <recommendedName>
        <fullName evidence="3">AMP-dependent synthetase/ligase domain-containing protein</fullName>
    </recommendedName>
</protein>
<dbReference type="PANTHER" id="PTHR43439">
    <property type="entry name" value="PHENYLACETATE-COENZYME A LIGASE"/>
    <property type="match status" value="1"/>
</dbReference>
<dbReference type="SUPFAM" id="SSF56801">
    <property type="entry name" value="Acetyl-CoA synthetase-like"/>
    <property type="match status" value="1"/>
</dbReference>
<proteinExistence type="predicted"/>
<dbReference type="InterPro" id="IPR020845">
    <property type="entry name" value="AMP-binding_CS"/>
</dbReference>
<name>A0A8H4RLZ1_9HELO</name>
<dbReference type="Pfam" id="PF00501">
    <property type="entry name" value="AMP-binding"/>
    <property type="match status" value="1"/>
</dbReference>
<feature type="domain" description="AMP-dependent synthetase/ligase" evidence="3">
    <location>
        <begin position="49"/>
        <end position="351"/>
    </location>
</feature>
<keyword evidence="2" id="KW-0597">Phosphoprotein</keyword>
<reference evidence="4 5" key="1">
    <citation type="submission" date="2020-03" db="EMBL/GenBank/DDBJ databases">
        <title>Draft Genome Sequence of Cudoniella acicularis.</title>
        <authorList>
            <person name="Buettner E."/>
            <person name="Kellner H."/>
        </authorList>
    </citation>
    <scope>NUCLEOTIDE SEQUENCE [LARGE SCALE GENOMIC DNA]</scope>
    <source>
        <strain evidence="4 5">DSM 108380</strain>
    </source>
</reference>
<dbReference type="PANTHER" id="PTHR43439:SF2">
    <property type="entry name" value="ENZYME, PUTATIVE (JCVI)-RELATED"/>
    <property type="match status" value="1"/>
</dbReference>
<organism evidence="4 5">
    <name type="scientific">Cudoniella acicularis</name>
    <dbReference type="NCBI Taxonomy" id="354080"/>
    <lineage>
        <taxon>Eukaryota</taxon>
        <taxon>Fungi</taxon>
        <taxon>Dikarya</taxon>
        <taxon>Ascomycota</taxon>
        <taxon>Pezizomycotina</taxon>
        <taxon>Leotiomycetes</taxon>
        <taxon>Helotiales</taxon>
        <taxon>Tricladiaceae</taxon>
        <taxon>Cudoniella</taxon>
    </lineage>
</organism>
<evidence type="ECO:0000256" key="2">
    <source>
        <dbReference type="ARBA" id="ARBA00022553"/>
    </source>
</evidence>
<dbReference type="AlphaFoldDB" id="A0A8H4RLZ1"/>
<dbReference type="Gene3D" id="3.40.50.12780">
    <property type="entry name" value="N-terminal domain of ligase-like"/>
    <property type="match status" value="1"/>
</dbReference>
<dbReference type="InterPro" id="IPR051414">
    <property type="entry name" value="Adenylate-forming_Reductase"/>
</dbReference>
<keyword evidence="5" id="KW-1185">Reference proteome</keyword>
<evidence type="ECO:0000259" key="3">
    <source>
        <dbReference type="Pfam" id="PF00501"/>
    </source>
</evidence>